<dbReference type="RefSeq" id="WP_147052281.1">
    <property type="nucleotide sequence ID" value="NZ_CP042437.1"/>
</dbReference>
<dbReference type="EMBL" id="CP042437">
    <property type="protein sequence ID" value="QEC75126.1"/>
    <property type="molecule type" value="Genomic_DNA"/>
</dbReference>
<evidence type="ECO:0000256" key="1">
    <source>
        <dbReference type="ARBA" id="ARBA00006817"/>
    </source>
</evidence>
<organism evidence="3 4">
    <name type="scientific">Mucilaginibacter ginsenosidivorax</name>
    <dbReference type="NCBI Taxonomy" id="862126"/>
    <lineage>
        <taxon>Bacteria</taxon>
        <taxon>Pseudomonadati</taxon>
        <taxon>Bacteroidota</taxon>
        <taxon>Sphingobacteriia</taxon>
        <taxon>Sphingobacteriales</taxon>
        <taxon>Sphingobacteriaceae</taxon>
        <taxon>Mucilaginibacter</taxon>
    </lineage>
</organism>
<reference evidence="3 4" key="1">
    <citation type="journal article" date="2013" name="J. Microbiol.">
        <title>Mucilaginibacter ginsenosidivorax sp. nov., with ginsenoside converting activity isolated from sediment.</title>
        <authorList>
            <person name="Kim J.K."/>
            <person name="Choi T.E."/>
            <person name="Liu Q.M."/>
            <person name="Park H.Y."/>
            <person name="Yi T.H."/>
            <person name="Yoon M.H."/>
            <person name="Kim S.C."/>
            <person name="Im W.T."/>
        </authorList>
    </citation>
    <scope>NUCLEOTIDE SEQUENCE [LARGE SCALE GENOMIC DNA]</scope>
    <source>
        <strain evidence="3 4">KHI28</strain>
    </source>
</reference>
<dbReference type="Pfam" id="PF08327">
    <property type="entry name" value="AHSA1"/>
    <property type="match status" value="1"/>
</dbReference>
<evidence type="ECO:0000259" key="2">
    <source>
        <dbReference type="Pfam" id="PF08327"/>
    </source>
</evidence>
<evidence type="ECO:0000313" key="4">
    <source>
        <dbReference type="Proteomes" id="UP000321362"/>
    </source>
</evidence>
<dbReference type="SUPFAM" id="SSF55961">
    <property type="entry name" value="Bet v1-like"/>
    <property type="match status" value="1"/>
</dbReference>
<gene>
    <name evidence="3" type="ORF">FSB76_03890</name>
</gene>
<protein>
    <submittedName>
        <fullName evidence="3">Polyketide cyclase</fullName>
    </submittedName>
</protein>
<dbReference type="AlphaFoldDB" id="A0A5B8VXH5"/>
<dbReference type="Gene3D" id="3.30.530.20">
    <property type="match status" value="1"/>
</dbReference>
<name>A0A5B8VXH5_9SPHI</name>
<sequence length="142" mass="15841">METADKTAITVEATVNAPIEKVWESWTAPAHITQWCHASDDWHAPYADNDAQTGGKFKTTMAAKDGSFSFDFEGVYSNVVQYSLMEYGLGDGRKVKIEFVGDGDTTKVTETFDPEDQNPIEMQRGGWQAILDNFKKYTETGL</sequence>
<dbReference type="KEGG" id="mgk:FSB76_03890"/>
<feature type="domain" description="Activator of Hsp90 ATPase homologue 1/2-like C-terminal" evidence="2">
    <location>
        <begin position="16"/>
        <end position="138"/>
    </location>
</feature>
<dbReference type="Proteomes" id="UP000321362">
    <property type="component" value="Chromosome"/>
</dbReference>
<dbReference type="InterPro" id="IPR023393">
    <property type="entry name" value="START-like_dom_sf"/>
</dbReference>
<evidence type="ECO:0000313" key="3">
    <source>
        <dbReference type="EMBL" id="QEC75126.1"/>
    </source>
</evidence>
<comment type="similarity">
    <text evidence="1">Belongs to the AHA1 family.</text>
</comment>
<keyword evidence="4" id="KW-1185">Reference proteome</keyword>
<accession>A0A5B8VXH5</accession>
<dbReference type="CDD" id="cd08897">
    <property type="entry name" value="SRPBCC_CalC_Aha1-like_4"/>
    <property type="match status" value="1"/>
</dbReference>
<proteinExistence type="inferred from homology"/>
<dbReference type="OrthoDB" id="384974at2"/>
<dbReference type="InterPro" id="IPR013538">
    <property type="entry name" value="ASHA1/2-like_C"/>
</dbReference>